<proteinExistence type="inferred from homology"/>
<dbReference type="Proteomes" id="UP000781932">
    <property type="component" value="Unassembled WGS sequence"/>
</dbReference>
<dbReference type="PANTHER" id="PTHR46300:SF2">
    <property type="entry name" value="CYTOCHROME P450 MONOOXYGENASE ALNH-RELATED"/>
    <property type="match status" value="1"/>
</dbReference>
<feature type="compositionally biased region" description="Low complexity" evidence="7">
    <location>
        <begin position="868"/>
        <end position="877"/>
    </location>
</feature>
<dbReference type="InterPro" id="IPR017972">
    <property type="entry name" value="Cyt_P450_CS"/>
</dbReference>
<feature type="region of interest" description="Disordered" evidence="7">
    <location>
        <begin position="695"/>
        <end position="748"/>
    </location>
</feature>
<reference evidence="8" key="1">
    <citation type="submission" date="2020-03" db="EMBL/GenBank/DDBJ databases">
        <authorList>
            <person name="He L."/>
        </authorList>
    </citation>
    <scope>NUCLEOTIDE SEQUENCE</scope>
    <source>
        <strain evidence="8">CkLH20</strain>
    </source>
</reference>
<dbReference type="InterPro" id="IPR036396">
    <property type="entry name" value="Cyt_P450_sf"/>
</dbReference>
<comment type="similarity">
    <text evidence="1">Belongs to the cytochrome P450 family.</text>
</comment>
<sequence length="877" mass="97767">MGLTSLAWSPTSWAIVSLPLVYLLGSWALAARRPKDFPPGPPTVLGLGNVLQIPPEKPFLKFTEWRKTYGDILGLTVGSQKMVVLQTAEHVRELFEKRGAIYSDRPAPFLTSKIIHPGSVLFINDPTVKKWRTAMQYMFRPTELKRVFEVQAAHSAIFMRKLLDNPEDFEDHMRHWALATPLSIISGQKVEDSGPTSTAVWYGTQAKWLRFMTPAKTPPVDIFPIMKLFPGFLAGWKREALVLRKHMLRYVYHMLEGAKTQHASISKGLRGHRNESVMSRLITEGETNEAIRMDEDELARFGSGTLDAAVDTVIATTLSCVLSWAAYPEVQKRVQAEVDSIWEDEVPSGEKLAEAKYLRAVMIESMRWRGAAPQAVPHVLTRDDTYRGFRFTKGTIFIINAWGIHMDEKWYEKPEEFNPDRYMENPWGVRPEMRDAAEKENRRPTYNFGAGRRMCPGFDYGENHILIALAKLAWEFDVVAKGPLDLDVDTGYHSDLILAPKSFDVDFMPRSELALKHAIGLGQTPNVVPVTQPYLNGPPRPVEVGWHPVGGLAGKWFAEDTGLGKMITERIKFYPDPTQHWAVLVGDFAHQLWMDENFHVIYTNERYKRDEWRTFPVGETRFNDDAIRRAGESVIQNIRERQPAYNLITNNCQTYALQLLDAIKVDGQKDFGTTLAVYHRLTGHGKVMDLFATPEQQQQQQAAIQGPPSQLALPAPPGPQTGSPLGTPPPGSPPYGTPPPGAMYPPPPGPPPPGMYPYGPGSPPPGAHPYGPGSPPPGPYPYGPGTPPPHPPPGMHPYGPITPPPGSQPYLPGSPPPNISYTPGPHAGTVSYAQQLMHDNTTQLNTEDEAKKHSGERGMNGDKKKKSFFSLSRFTKS</sequence>
<comment type="caution">
    <text evidence="8">The sequence shown here is derived from an EMBL/GenBank/DDBJ whole genome shotgun (WGS) entry which is preliminary data.</text>
</comment>
<feature type="binding site" description="axial binding residue" evidence="6">
    <location>
        <position position="455"/>
    </location>
    <ligand>
        <name>heme</name>
        <dbReference type="ChEBI" id="CHEBI:30413"/>
    </ligand>
    <ligandPart>
        <name>Fe</name>
        <dbReference type="ChEBI" id="CHEBI:18248"/>
    </ligandPart>
</feature>
<dbReference type="InterPro" id="IPR050364">
    <property type="entry name" value="Cytochrome_P450_fung"/>
</dbReference>
<dbReference type="SUPFAM" id="SSF48264">
    <property type="entry name" value="Cytochrome P450"/>
    <property type="match status" value="1"/>
</dbReference>
<name>A0A9P6LMJ8_9PEZI</name>
<evidence type="ECO:0000256" key="1">
    <source>
        <dbReference type="ARBA" id="ARBA00010617"/>
    </source>
</evidence>
<dbReference type="PROSITE" id="PS00086">
    <property type="entry name" value="CYTOCHROME_P450"/>
    <property type="match status" value="1"/>
</dbReference>
<evidence type="ECO:0000256" key="4">
    <source>
        <dbReference type="ARBA" id="ARBA00023004"/>
    </source>
</evidence>
<dbReference type="InterPro" id="IPR001128">
    <property type="entry name" value="Cyt_P450"/>
</dbReference>
<protein>
    <submittedName>
        <fullName evidence="8">Cytochrome P450</fullName>
    </submittedName>
</protein>
<keyword evidence="5" id="KW-0503">Monooxygenase</keyword>
<evidence type="ECO:0000256" key="7">
    <source>
        <dbReference type="SAM" id="MobiDB-lite"/>
    </source>
</evidence>
<dbReference type="GO" id="GO:0016705">
    <property type="term" value="F:oxidoreductase activity, acting on paired donors, with incorporation or reduction of molecular oxygen"/>
    <property type="evidence" value="ECO:0007669"/>
    <property type="project" value="InterPro"/>
</dbReference>
<dbReference type="GO" id="GO:0004497">
    <property type="term" value="F:monooxygenase activity"/>
    <property type="evidence" value="ECO:0007669"/>
    <property type="project" value="UniProtKB-KW"/>
</dbReference>
<dbReference type="GO" id="GO:0005506">
    <property type="term" value="F:iron ion binding"/>
    <property type="evidence" value="ECO:0007669"/>
    <property type="project" value="InterPro"/>
</dbReference>
<dbReference type="RefSeq" id="XP_038747742.1">
    <property type="nucleotide sequence ID" value="XM_038887038.1"/>
</dbReference>
<comment type="cofactor">
    <cofactor evidence="6">
        <name>heme</name>
        <dbReference type="ChEBI" id="CHEBI:30413"/>
    </cofactor>
</comment>
<dbReference type="InterPro" id="IPR002401">
    <property type="entry name" value="Cyt_P450_E_grp-I"/>
</dbReference>
<evidence type="ECO:0000313" key="9">
    <source>
        <dbReference type="Proteomes" id="UP000781932"/>
    </source>
</evidence>
<dbReference type="Gene3D" id="1.10.630.10">
    <property type="entry name" value="Cytochrome P450"/>
    <property type="match status" value="1"/>
</dbReference>
<evidence type="ECO:0000313" key="8">
    <source>
        <dbReference type="EMBL" id="KAF9878281.1"/>
    </source>
</evidence>
<keyword evidence="9" id="KW-1185">Reference proteome</keyword>
<dbReference type="GeneID" id="62160112"/>
<evidence type="ECO:0000256" key="3">
    <source>
        <dbReference type="ARBA" id="ARBA00023002"/>
    </source>
</evidence>
<organism evidence="8 9">
    <name type="scientific">Colletotrichum karsti</name>
    <dbReference type="NCBI Taxonomy" id="1095194"/>
    <lineage>
        <taxon>Eukaryota</taxon>
        <taxon>Fungi</taxon>
        <taxon>Dikarya</taxon>
        <taxon>Ascomycota</taxon>
        <taxon>Pezizomycotina</taxon>
        <taxon>Sordariomycetes</taxon>
        <taxon>Hypocreomycetidae</taxon>
        <taxon>Glomerellales</taxon>
        <taxon>Glomerellaceae</taxon>
        <taxon>Colletotrichum</taxon>
        <taxon>Colletotrichum boninense species complex</taxon>
    </lineage>
</organism>
<evidence type="ECO:0000256" key="5">
    <source>
        <dbReference type="ARBA" id="ARBA00023033"/>
    </source>
</evidence>
<keyword evidence="3" id="KW-0560">Oxidoreductase</keyword>
<gene>
    <name evidence="8" type="ORF">CkaCkLH20_04319</name>
</gene>
<feature type="compositionally biased region" description="Polar residues" evidence="7">
    <location>
        <begin position="831"/>
        <end position="845"/>
    </location>
</feature>
<feature type="compositionally biased region" description="Pro residues" evidence="7">
    <location>
        <begin position="766"/>
        <end position="818"/>
    </location>
</feature>
<keyword evidence="6" id="KW-0349">Heme</keyword>
<feature type="region of interest" description="Disordered" evidence="7">
    <location>
        <begin position="766"/>
        <end position="877"/>
    </location>
</feature>
<dbReference type="PRINTS" id="PR00463">
    <property type="entry name" value="EP450I"/>
</dbReference>
<feature type="compositionally biased region" description="Pro residues" evidence="7">
    <location>
        <begin position="726"/>
        <end position="748"/>
    </location>
</feature>
<dbReference type="GO" id="GO:0020037">
    <property type="term" value="F:heme binding"/>
    <property type="evidence" value="ECO:0007669"/>
    <property type="project" value="InterPro"/>
</dbReference>
<feature type="compositionally biased region" description="Basic and acidic residues" evidence="7">
    <location>
        <begin position="848"/>
        <end position="862"/>
    </location>
</feature>
<dbReference type="AlphaFoldDB" id="A0A9P6LMJ8"/>
<evidence type="ECO:0000256" key="6">
    <source>
        <dbReference type="PIRSR" id="PIRSR602401-1"/>
    </source>
</evidence>
<dbReference type="PANTHER" id="PTHR46300">
    <property type="entry name" value="P450, PUTATIVE (EUROFUNG)-RELATED-RELATED"/>
    <property type="match status" value="1"/>
</dbReference>
<dbReference type="OrthoDB" id="1103324at2759"/>
<dbReference type="Pfam" id="PF00067">
    <property type="entry name" value="p450"/>
    <property type="match status" value="1"/>
</dbReference>
<feature type="compositionally biased region" description="Low complexity" evidence="7">
    <location>
        <begin position="696"/>
        <end position="705"/>
    </location>
</feature>
<reference evidence="8" key="2">
    <citation type="submission" date="2020-11" db="EMBL/GenBank/DDBJ databases">
        <title>Whole genome sequencing of Colletotrichum sp.</title>
        <authorList>
            <person name="Li H."/>
        </authorList>
    </citation>
    <scope>NUCLEOTIDE SEQUENCE</scope>
    <source>
        <strain evidence="8">CkLH20</strain>
    </source>
</reference>
<dbReference type="EMBL" id="JAATWM020000011">
    <property type="protein sequence ID" value="KAF9878281.1"/>
    <property type="molecule type" value="Genomic_DNA"/>
</dbReference>
<keyword evidence="4 6" id="KW-0408">Iron</keyword>
<evidence type="ECO:0000256" key="2">
    <source>
        <dbReference type="ARBA" id="ARBA00022723"/>
    </source>
</evidence>
<accession>A0A9P6LMJ8</accession>
<keyword evidence="2 6" id="KW-0479">Metal-binding</keyword>